<organism evidence="1 2">
    <name type="scientific">Coniosporium uncinatum</name>
    <dbReference type="NCBI Taxonomy" id="93489"/>
    <lineage>
        <taxon>Eukaryota</taxon>
        <taxon>Fungi</taxon>
        <taxon>Dikarya</taxon>
        <taxon>Ascomycota</taxon>
        <taxon>Pezizomycotina</taxon>
        <taxon>Dothideomycetes</taxon>
        <taxon>Dothideomycetes incertae sedis</taxon>
        <taxon>Coniosporium</taxon>
    </lineage>
</organism>
<sequence length="86" mass="9903">YAGELPKAFVVLKPGVEQDRRVGEELLKYVKERKVRHKWVKEIEFTGEIPKSASGKILRRVLRDRNKDGKDKGVVIREAVSEKAML</sequence>
<feature type="non-terminal residue" evidence="1">
    <location>
        <position position="1"/>
    </location>
</feature>
<evidence type="ECO:0000313" key="2">
    <source>
        <dbReference type="Proteomes" id="UP001186974"/>
    </source>
</evidence>
<gene>
    <name evidence="1" type="ORF">LTS18_001298</name>
</gene>
<protein>
    <submittedName>
        <fullName evidence="1">Uncharacterized protein</fullName>
    </submittedName>
</protein>
<name>A0ACC3CTB9_9PEZI</name>
<dbReference type="Proteomes" id="UP001186974">
    <property type="component" value="Unassembled WGS sequence"/>
</dbReference>
<keyword evidence="2" id="KW-1185">Reference proteome</keyword>
<accession>A0ACC3CTB9</accession>
<proteinExistence type="predicted"/>
<reference evidence="1" key="1">
    <citation type="submission" date="2024-09" db="EMBL/GenBank/DDBJ databases">
        <title>Black Yeasts Isolated from many extreme environments.</title>
        <authorList>
            <person name="Coleine C."/>
            <person name="Stajich J.E."/>
            <person name="Selbmann L."/>
        </authorList>
    </citation>
    <scope>NUCLEOTIDE SEQUENCE</scope>
    <source>
        <strain evidence="1">CCFEE 5737</strain>
    </source>
</reference>
<dbReference type="EMBL" id="JAWDJW010011944">
    <property type="protein sequence ID" value="KAK3044435.1"/>
    <property type="molecule type" value="Genomic_DNA"/>
</dbReference>
<comment type="caution">
    <text evidence="1">The sequence shown here is derived from an EMBL/GenBank/DDBJ whole genome shotgun (WGS) entry which is preliminary data.</text>
</comment>
<evidence type="ECO:0000313" key="1">
    <source>
        <dbReference type="EMBL" id="KAK3044435.1"/>
    </source>
</evidence>